<sequence>MEKRSGDHLNYHTSSIPSDWQQFGGNLTMGLVSAENPMSTSTSMAETFNSVLWDHHGSRNLGYDESSNHASVNVPPIVSNDMKSIPGSSRLNIGWNPSSDSMSKGGIFLQPHAGILPPSLTQFPTDNAFIERAARYSCFGSGNFSSLMSPFGVPDTMNQLHKGEASLDASVDRGVNEGSPMRLQSETGNLLRTPDEGKTVEGEISGSGQEDQANLDNSMSESASKGIGLKKRKRVGQDMEIDQGKGTSGESSKENAETKQKIEENPTSTAVKLSGKNGKDVSQNPDAPKEDYIHVRARRGQATNSHSLAERVRREKISERMKFLQDLVPGCSKVTGKAVMLDEIINYVQSLQRQVEFLSMKLSAVNPRLDVEGLFTKDLFHSRGGTSSSAIGFSPDMVHPQLHQSQQGLIQAALPGLGGPSDALRRAITAQLTAMNGFKEPTAQMPNAWDDELNNVVQMTFNNNGSPLNPQELSGIHNGETIQPQKWF</sequence>
<dbReference type="EMBL" id="JAUJYN010000004">
    <property type="protein sequence ID" value="KAK1274455.1"/>
    <property type="molecule type" value="Genomic_DNA"/>
</dbReference>
<proteinExistence type="inferred from homology"/>
<dbReference type="PANTHER" id="PTHR12565:SF184">
    <property type="entry name" value="BHLH TRANSCRIPTION FACTOR"/>
    <property type="match status" value="1"/>
</dbReference>
<evidence type="ECO:0000256" key="4">
    <source>
        <dbReference type="ARBA" id="ARBA00023163"/>
    </source>
</evidence>
<dbReference type="CDD" id="cd18919">
    <property type="entry name" value="bHLH_AtBPE_like"/>
    <property type="match status" value="1"/>
</dbReference>
<dbReference type="SMART" id="SM00353">
    <property type="entry name" value="HLH"/>
    <property type="match status" value="1"/>
</dbReference>
<dbReference type="Proteomes" id="UP001179952">
    <property type="component" value="Unassembled WGS sequence"/>
</dbReference>
<reference evidence="8" key="1">
    <citation type="journal article" date="2023" name="Nat. Commun.">
        <title>Diploid and tetraploid genomes of Acorus and the evolution of monocots.</title>
        <authorList>
            <person name="Ma L."/>
            <person name="Liu K.W."/>
            <person name="Li Z."/>
            <person name="Hsiao Y.Y."/>
            <person name="Qi Y."/>
            <person name="Fu T."/>
            <person name="Tang G.D."/>
            <person name="Zhang D."/>
            <person name="Sun W.H."/>
            <person name="Liu D.K."/>
            <person name="Li Y."/>
            <person name="Chen G.Z."/>
            <person name="Liu X.D."/>
            <person name="Liao X.Y."/>
            <person name="Jiang Y.T."/>
            <person name="Yu X."/>
            <person name="Hao Y."/>
            <person name="Huang J."/>
            <person name="Zhao X.W."/>
            <person name="Ke S."/>
            <person name="Chen Y.Y."/>
            <person name="Wu W.L."/>
            <person name="Hsu J.L."/>
            <person name="Lin Y.F."/>
            <person name="Huang M.D."/>
            <person name="Li C.Y."/>
            <person name="Huang L."/>
            <person name="Wang Z.W."/>
            <person name="Zhao X."/>
            <person name="Zhong W.Y."/>
            <person name="Peng D.H."/>
            <person name="Ahmad S."/>
            <person name="Lan S."/>
            <person name="Zhang J.S."/>
            <person name="Tsai W.C."/>
            <person name="Van de Peer Y."/>
            <person name="Liu Z.J."/>
        </authorList>
    </citation>
    <scope>NUCLEOTIDE SEQUENCE</scope>
    <source>
        <strain evidence="8">SCP</strain>
    </source>
</reference>
<name>A0AAV9BCV7_ACOGR</name>
<dbReference type="GO" id="GO:0003700">
    <property type="term" value="F:DNA-binding transcription factor activity"/>
    <property type="evidence" value="ECO:0007669"/>
    <property type="project" value="TreeGrafter"/>
</dbReference>
<evidence type="ECO:0000259" key="7">
    <source>
        <dbReference type="PROSITE" id="PS50888"/>
    </source>
</evidence>
<dbReference type="PROSITE" id="PS50888">
    <property type="entry name" value="BHLH"/>
    <property type="match status" value="1"/>
</dbReference>
<organism evidence="8 9">
    <name type="scientific">Acorus gramineus</name>
    <name type="common">Dwarf sweet flag</name>
    <dbReference type="NCBI Taxonomy" id="55184"/>
    <lineage>
        <taxon>Eukaryota</taxon>
        <taxon>Viridiplantae</taxon>
        <taxon>Streptophyta</taxon>
        <taxon>Embryophyta</taxon>
        <taxon>Tracheophyta</taxon>
        <taxon>Spermatophyta</taxon>
        <taxon>Magnoliopsida</taxon>
        <taxon>Liliopsida</taxon>
        <taxon>Acoraceae</taxon>
        <taxon>Acorus</taxon>
    </lineage>
</organism>
<evidence type="ECO:0000256" key="1">
    <source>
        <dbReference type="ARBA" id="ARBA00004123"/>
    </source>
</evidence>
<comment type="subcellular location">
    <subcellularLocation>
        <location evidence="1">Nucleus</location>
    </subcellularLocation>
</comment>
<keyword evidence="3" id="KW-0805">Transcription regulation</keyword>
<evidence type="ECO:0000256" key="2">
    <source>
        <dbReference type="ARBA" id="ARBA00005510"/>
    </source>
</evidence>
<dbReference type="AlphaFoldDB" id="A0AAV9BCV7"/>
<comment type="caution">
    <text evidence="8">The sequence shown here is derived from an EMBL/GenBank/DDBJ whole genome shotgun (WGS) entry which is preliminary data.</text>
</comment>
<dbReference type="InterPro" id="IPR036638">
    <property type="entry name" value="HLH_DNA-bd_sf"/>
</dbReference>
<dbReference type="SUPFAM" id="SSF47459">
    <property type="entry name" value="HLH, helix-loop-helix DNA-binding domain"/>
    <property type="match status" value="1"/>
</dbReference>
<evidence type="ECO:0000313" key="9">
    <source>
        <dbReference type="Proteomes" id="UP001179952"/>
    </source>
</evidence>
<dbReference type="GO" id="GO:0005634">
    <property type="term" value="C:nucleus"/>
    <property type="evidence" value="ECO:0007669"/>
    <property type="project" value="UniProtKB-SubCell"/>
</dbReference>
<protein>
    <submittedName>
        <fullName evidence="8">Transcription factor bHLH49</fullName>
    </submittedName>
</protein>
<evidence type="ECO:0000256" key="3">
    <source>
        <dbReference type="ARBA" id="ARBA00023015"/>
    </source>
</evidence>
<keyword evidence="9" id="KW-1185">Reference proteome</keyword>
<evidence type="ECO:0000313" key="8">
    <source>
        <dbReference type="EMBL" id="KAK1274455.1"/>
    </source>
</evidence>
<keyword evidence="5" id="KW-0539">Nucleus</keyword>
<dbReference type="Gene3D" id="4.10.280.10">
    <property type="entry name" value="Helix-loop-helix DNA-binding domain"/>
    <property type="match status" value="1"/>
</dbReference>
<gene>
    <name evidence="8" type="ORF">QJS04_geneDACA007777</name>
</gene>
<dbReference type="PANTHER" id="PTHR12565">
    <property type="entry name" value="STEROL REGULATORY ELEMENT-BINDING PROTEIN"/>
    <property type="match status" value="1"/>
</dbReference>
<dbReference type="FunFam" id="4.10.280.10:FF:000002">
    <property type="entry name" value="Basic helix-loop-helix transcription factor"/>
    <property type="match status" value="1"/>
</dbReference>
<dbReference type="GO" id="GO:0046983">
    <property type="term" value="F:protein dimerization activity"/>
    <property type="evidence" value="ECO:0007669"/>
    <property type="project" value="InterPro"/>
</dbReference>
<comment type="similarity">
    <text evidence="2">Belongs to the bHLH protein family.</text>
</comment>
<accession>A0AAV9BCV7</accession>
<dbReference type="InterPro" id="IPR011598">
    <property type="entry name" value="bHLH_dom"/>
</dbReference>
<keyword evidence="4" id="KW-0804">Transcription</keyword>
<feature type="region of interest" description="Disordered" evidence="6">
    <location>
        <begin position="171"/>
        <end position="287"/>
    </location>
</feature>
<feature type="compositionally biased region" description="Basic and acidic residues" evidence="6">
    <location>
        <begin position="251"/>
        <end position="264"/>
    </location>
</feature>
<evidence type="ECO:0000256" key="5">
    <source>
        <dbReference type="ARBA" id="ARBA00023242"/>
    </source>
</evidence>
<dbReference type="Pfam" id="PF00010">
    <property type="entry name" value="HLH"/>
    <property type="match status" value="1"/>
</dbReference>
<reference evidence="8" key="2">
    <citation type="submission" date="2023-06" db="EMBL/GenBank/DDBJ databases">
        <authorList>
            <person name="Ma L."/>
            <person name="Liu K.-W."/>
            <person name="Li Z."/>
            <person name="Hsiao Y.-Y."/>
            <person name="Qi Y."/>
            <person name="Fu T."/>
            <person name="Tang G."/>
            <person name="Zhang D."/>
            <person name="Sun W.-H."/>
            <person name="Liu D.-K."/>
            <person name="Li Y."/>
            <person name="Chen G.-Z."/>
            <person name="Liu X.-D."/>
            <person name="Liao X.-Y."/>
            <person name="Jiang Y.-T."/>
            <person name="Yu X."/>
            <person name="Hao Y."/>
            <person name="Huang J."/>
            <person name="Zhao X.-W."/>
            <person name="Ke S."/>
            <person name="Chen Y.-Y."/>
            <person name="Wu W.-L."/>
            <person name="Hsu J.-L."/>
            <person name="Lin Y.-F."/>
            <person name="Huang M.-D."/>
            <person name="Li C.-Y."/>
            <person name="Huang L."/>
            <person name="Wang Z.-W."/>
            <person name="Zhao X."/>
            <person name="Zhong W.-Y."/>
            <person name="Peng D.-H."/>
            <person name="Ahmad S."/>
            <person name="Lan S."/>
            <person name="Zhang J.-S."/>
            <person name="Tsai W.-C."/>
            <person name="Van De Peer Y."/>
            <person name="Liu Z.-J."/>
        </authorList>
    </citation>
    <scope>NUCLEOTIDE SEQUENCE</scope>
    <source>
        <strain evidence="8">SCP</strain>
        <tissue evidence="8">Leaves</tissue>
    </source>
</reference>
<feature type="compositionally biased region" description="Polar residues" evidence="6">
    <location>
        <begin position="206"/>
        <end position="223"/>
    </location>
</feature>
<feature type="region of interest" description="Disordered" evidence="6">
    <location>
        <begin position="467"/>
        <end position="488"/>
    </location>
</feature>
<evidence type="ECO:0000256" key="6">
    <source>
        <dbReference type="SAM" id="MobiDB-lite"/>
    </source>
</evidence>
<feature type="domain" description="BHLH" evidence="7">
    <location>
        <begin position="301"/>
        <end position="351"/>
    </location>
</feature>
<dbReference type="InterPro" id="IPR024097">
    <property type="entry name" value="bHLH_ZIP_TF"/>
</dbReference>